<feature type="domain" description="HTH lysR-type" evidence="5">
    <location>
        <begin position="1"/>
        <end position="63"/>
    </location>
</feature>
<dbReference type="Pfam" id="PF00126">
    <property type="entry name" value="HTH_1"/>
    <property type="match status" value="1"/>
</dbReference>
<keyword evidence="2" id="KW-0805">Transcription regulation</keyword>
<dbReference type="Pfam" id="PF03466">
    <property type="entry name" value="LysR_substrate"/>
    <property type="match status" value="1"/>
</dbReference>
<dbReference type="PANTHER" id="PTHR30537">
    <property type="entry name" value="HTH-TYPE TRANSCRIPTIONAL REGULATOR"/>
    <property type="match status" value="1"/>
</dbReference>
<evidence type="ECO:0000256" key="3">
    <source>
        <dbReference type="ARBA" id="ARBA00023125"/>
    </source>
</evidence>
<dbReference type="PANTHER" id="PTHR30537:SF74">
    <property type="entry name" value="HTH-TYPE TRANSCRIPTIONAL REGULATOR TRPI"/>
    <property type="match status" value="1"/>
</dbReference>
<protein>
    <submittedName>
        <fullName evidence="6">Transcriptional regulator, LysR family</fullName>
    </submittedName>
</protein>
<dbReference type="AlphaFoldDB" id="B0SWU8"/>
<dbReference type="CDD" id="cd08432">
    <property type="entry name" value="PBP2_GcdR_TrpI_HvrB_AmpR_like"/>
    <property type="match status" value="1"/>
</dbReference>
<evidence type="ECO:0000313" key="6">
    <source>
        <dbReference type="EMBL" id="ABZ73156.1"/>
    </source>
</evidence>
<sequence length="293" mass="32036">MPMRLPPFLTLTALEAAARHRSYSRAARELHVTHGAVSQQIRKLEDELGTRLFVRQGNAMVPTATGQRLAGQVTAALATLHAGVDEARLAARGPLVISSSAAFASRWLVTRLERLAAETDEPDLIVRAEDRVADLTTDGVDIALRFGCGVWPGVEVATLMIERIFPVCSPGFIEKHPIKDPRDLLDVPLLRHVGLPWSIWLTAMGVDEAPRQQGLGFEDTALMLDTAAHGVGVALARSGLAERDLREGRLIRPFAGEVSVETGNHFAWRADSPKLARILKLRDWFLAETAALR</sequence>
<gene>
    <name evidence="6" type="ordered locus">Caul_4031</name>
</gene>
<evidence type="ECO:0000256" key="1">
    <source>
        <dbReference type="ARBA" id="ARBA00009437"/>
    </source>
</evidence>
<dbReference type="KEGG" id="cak:Caul_4031"/>
<dbReference type="InterPro" id="IPR036388">
    <property type="entry name" value="WH-like_DNA-bd_sf"/>
</dbReference>
<comment type="similarity">
    <text evidence="1">Belongs to the LysR transcriptional regulatory family.</text>
</comment>
<dbReference type="GO" id="GO:0043565">
    <property type="term" value="F:sequence-specific DNA binding"/>
    <property type="evidence" value="ECO:0007669"/>
    <property type="project" value="TreeGrafter"/>
</dbReference>
<evidence type="ECO:0000256" key="2">
    <source>
        <dbReference type="ARBA" id="ARBA00023015"/>
    </source>
</evidence>
<dbReference type="SUPFAM" id="SSF53850">
    <property type="entry name" value="Periplasmic binding protein-like II"/>
    <property type="match status" value="1"/>
</dbReference>
<dbReference type="SUPFAM" id="SSF46785">
    <property type="entry name" value="Winged helix' DNA-binding domain"/>
    <property type="match status" value="1"/>
</dbReference>
<dbReference type="InterPro" id="IPR036390">
    <property type="entry name" value="WH_DNA-bd_sf"/>
</dbReference>
<name>B0SWU8_CAUSK</name>
<dbReference type="Gene3D" id="3.40.190.10">
    <property type="entry name" value="Periplasmic binding protein-like II"/>
    <property type="match status" value="2"/>
</dbReference>
<dbReference type="HOGENOM" id="CLU_039613_37_1_5"/>
<proteinExistence type="inferred from homology"/>
<keyword evidence="3" id="KW-0238">DNA-binding</keyword>
<dbReference type="STRING" id="366602.Caul_4031"/>
<organism evidence="6">
    <name type="scientific">Caulobacter sp. (strain K31)</name>
    <dbReference type="NCBI Taxonomy" id="366602"/>
    <lineage>
        <taxon>Bacteria</taxon>
        <taxon>Pseudomonadati</taxon>
        <taxon>Pseudomonadota</taxon>
        <taxon>Alphaproteobacteria</taxon>
        <taxon>Caulobacterales</taxon>
        <taxon>Caulobacteraceae</taxon>
        <taxon>Caulobacter</taxon>
    </lineage>
</organism>
<dbReference type="InterPro" id="IPR058163">
    <property type="entry name" value="LysR-type_TF_proteobact-type"/>
</dbReference>
<dbReference type="InterPro" id="IPR000847">
    <property type="entry name" value="LysR_HTH_N"/>
</dbReference>
<dbReference type="GO" id="GO:0006351">
    <property type="term" value="P:DNA-templated transcription"/>
    <property type="evidence" value="ECO:0007669"/>
    <property type="project" value="TreeGrafter"/>
</dbReference>
<keyword evidence="4" id="KW-0804">Transcription</keyword>
<dbReference type="GO" id="GO:0003700">
    <property type="term" value="F:DNA-binding transcription factor activity"/>
    <property type="evidence" value="ECO:0007669"/>
    <property type="project" value="InterPro"/>
</dbReference>
<accession>B0SWU8</accession>
<dbReference type="Gene3D" id="1.10.10.10">
    <property type="entry name" value="Winged helix-like DNA-binding domain superfamily/Winged helix DNA-binding domain"/>
    <property type="match status" value="1"/>
</dbReference>
<dbReference type="PRINTS" id="PR00039">
    <property type="entry name" value="HTHLYSR"/>
</dbReference>
<dbReference type="eggNOG" id="COG0583">
    <property type="taxonomic scope" value="Bacteria"/>
</dbReference>
<dbReference type="InterPro" id="IPR005119">
    <property type="entry name" value="LysR_subst-bd"/>
</dbReference>
<reference evidence="6" key="1">
    <citation type="submission" date="2008-01" db="EMBL/GenBank/DDBJ databases">
        <title>Complete sequence of chromosome of Caulobacter sp. K31.</title>
        <authorList>
            <consortium name="US DOE Joint Genome Institute"/>
            <person name="Copeland A."/>
            <person name="Lucas S."/>
            <person name="Lapidus A."/>
            <person name="Barry K."/>
            <person name="Glavina del Rio T."/>
            <person name="Dalin E."/>
            <person name="Tice H."/>
            <person name="Pitluck S."/>
            <person name="Bruce D."/>
            <person name="Goodwin L."/>
            <person name="Thompson L.S."/>
            <person name="Brettin T."/>
            <person name="Detter J.C."/>
            <person name="Han C."/>
            <person name="Schmutz J."/>
            <person name="Larimer F."/>
            <person name="Land M."/>
            <person name="Hauser L."/>
            <person name="Kyrpides N."/>
            <person name="Kim E."/>
            <person name="Stephens C."/>
            <person name="Richardson P."/>
        </authorList>
    </citation>
    <scope>NUCLEOTIDE SEQUENCE [LARGE SCALE GENOMIC DNA]</scope>
    <source>
        <strain evidence="6">K31</strain>
    </source>
</reference>
<dbReference type="EMBL" id="CP000927">
    <property type="protein sequence ID" value="ABZ73156.1"/>
    <property type="molecule type" value="Genomic_DNA"/>
</dbReference>
<evidence type="ECO:0000256" key="4">
    <source>
        <dbReference type="ARBA" id="ARBA00023163"/>
    </source>
</evidence>
<evidence type="ECO:0000259" key="5">
    <source>
        <dbReference type="PROSITE" id="PS50931"/>
    </source>
</evidence>
<dbReference type="PROSITE" id="PS50931">
    <property type="entry name" value="HTH_LYSR"/>
    <property type="match status" value="1"/>
</dbReference>